<protein>
    <recommendedName>
        <fullName evidence="7">Large ribosomal subunit protein uL30m</fullName>
    </recommendedName>
    <alternativeName>
        <fullName evidence="8">39S ribosomal protein L30, mitochondrial</fullName>
    </alternativeName>
</protein>
<evidence type="ECO:0000256" key="6">
    <source>
        <dbReference type="ARBA" id="ARBA00023274"/>
    </source>
</evidence>
<evidence type="ECO:0000256" key="5">
    <source>
        <dbReference type="ARBA" id="ARBA00023128"/>
    </source>
</evidence>
<keyword evidence="11" id="KW-1185">Reference proteome</keyword>
<dbReference type="InterPro" id="IPR005996">
    <property type="entry name" value="Ribosomal_uL30_bac-type"/>
</dbReference>
<name>A0A5N5PDU1_PANHP</name>
<keyword evidence="4" id="KW-0689">Ribosomal protein</keyword>
<dbReference type="NCBIfam" id="TIGR01308">
    <property type="entry name" value="rpmD_bact"/>
    <property type="match status" value="1"/>
</dbReference>
<dbReference type="InterPro" id="IPR016082">
    <property type="entry name" value="Ribosomal_uL30_ferredoxin-like"/>
</dbReference>
<keyword evidence="3" id="KW-0809">Transit peptide</keyword>
<evidence type="ECO:0000259" key="9">
    <source>
        <dbReference type="Pfam" id="PF00327"/>
    </source>
</evidence>
<comment type="subcellular location">
    <subcellularLocation>
        <location evidence="1">Mitochondrion</location>
    </subcellularLocation>
</comment>
<dbReference type="PANTHER" id="PTHR15892">
    <property type="entry name" value="MITOCHONDRIAL RIBOSOMAL PROTEIN L30"/>
    <property type="match status" value="1"/>
</dbReference>
<evidence type="ECO:0000256" key="2">
    <source>
        <dbReference type="ARBA" id="ARBA00007594"/>
    </source>
</evidence>
<dbReference type="CDD" id="cd01658">
    <property type="entry name" value="Ribosomal_L30"/>
    <property type="match status" value="1"/>
</dbReference>
<proteinExistence type="inferred from homology"/>
<dbReference type="Proteomes" id="UP000327468">
    <property type="component" value="Chromosome 5"/>
</dbReference>
<feature type="domain" description="Large ribosomal subunit protein uL30-like ferredoxin-like fold" evidence="9">
    <location>
        <begin position="66"/>
        <end position="115"/>
    </location>
</feature>
<dbReference type="GO" id="GO:0003735">
    <property type="term" value="F:structural constituent of ribosome"/>
    <property type="evidence" value="ECO:0007669"/>
    <property type="project" value="InterPro"/>
</dbReference>
<dbReference type="PANTHER" id="PTHR15892:SF2">
    <property type="entry name" value="LARGE RIBOSOMAL SUBUNIT PROTEIN UL30M"/>
    <property type="match status" value="1"/>
</dbReference>
<dbReference type="Gene3D" id="3.30.1390.20">
    <property type="entry name" value="Ribosomal protein L30, ferredoxin-like fold domain"/>
    <property type="match status" value="1"/>
</dbReference>
<evidence type="ECO:0000256" key="3">
    <source>
        <dbReference type="ARBA" id="ARBA00022946"/>
    </source>
</evidence>
<evidence type="ECO:0000256" key="4">
    <source>
        <dbReference type="ARBA" id="ARBA00022980"/>
    </source>
</evidence>
<organism evidence="10 11">
    <name type="scientific">Pangasianodon hypophthalmus</name>
    <name type="common">Striped catfish</name>
    <name type="synonym">Helicophagus hypophthalmus</name>
    <dbReference type="NCBI Taxonomy" id="310915"/>
    <lineage>
        <taxon>Eukaryota</taxon>
        <taxon>Metazoa</taxon>
        <taxon>Chordata</taxon>
        <taxon>Craniata</taxon>
        <taxon>Vertebrata</taxon>
        <taxon>Euteleostomi</taxon>
        <taxon>Actinopterygii</taxon>
        <taxon>Neopterygii</taxon>
        <taxon>Teleostei</taxon>
        <taxon>Ostariophysi</taxon>
        <taxon>Siluriformes</taxon>
        <taxon>Pangasiidae</taxon>
        <taxon>Pangasianodon</taxon>
    </lineage>
</organism>
<reference evidence="10 11" key="1">
    <citation type="submission" date="2019-06" db="EMBL/GenBank/DDBJ databases">
        <title>A chromosome-scale genome assembly of the striped catfish, Pangasianodon hypophthalmus.</title>
        <authorList>
            <person name="Wen M."/>
            <person name="Zahm M."/>
            <person name="Roques C."/>
            <person name="Cabau C."/>
            <person name="Klopp C."/>
            <person name="Donnadieu C."/>
            <person name="Jouanno E."/>
            <person name="Avarre J.-C."/>
            <person name="Campet M."/>
            <person name="Ha T.T.T."/>
            <person name="Dugue R."/>
            <person name="Lampietro C."/>
            <person name="Louis A."/>
            <person name="Herpin A."/>
            <person name="Echchiki A."/>
            <person name="Berthelot C."/>
            <person name="Parey E."/>
            <person name="Roest-Crollius H."/>
            <person name="Braasch I."/>
            <person name="Postlethwait J."/>
            <person name="Bobe J."/>
            <person name="Montfort J."/>
            <person name="Bouchez O."/>
            <person name="Begum T."/>
            <person name="Schartl M."/>
            <person name="Guiguen Y."/>
        </authorList>
    </citation>
    <scope>NUCLEOTIDE SEQUENCE [LARGE SCALE GENOMIC DNA]</scope>
    <source>
        <strain evidence="10 11">Indonesia</strain>
        <tissue evidence="10">Blood</tissue>
    </source>
</reference>
<accession>A0A5N5PDU1</accession>
<keyword evidence="6" id="KW-0687">Ribonucleoprotein</keyword>
<dbReference type="GO" id="GO:0015934">
    <property type="term" value="C:large ribosomal subunit"/>
    <property type="evidence" value="ECO:0007669"/>
    <property type="project" value="InterPro"/>
</dbReference>
<dbReference type="Pfam" id="PF00327">
    <property type="entry name" value="Ribosomal_L30"/>
    <property type="match status" value="1"/>
</dbReference>
<sequence length="159" mass="17932">MAGLGRVLMSVTALAKNQSEAISRPVYMVCRSKFTRSRIPPQVFEERSKEHELYGGDPEQPHKLHIVTRVKSTKGRPYWEKKVVKSLGLLKSHEPRVHKNTPSVNNQLKIIKHLVRIQPLKLPSGLPSEEEMAGSYLNSKGELVVNHLQMSAAQKTMDS</sequence>
<dbReference type="AlphaFoldDB" id="A0A5N5PDU1"/>
<dbReference type="OrthoDB" id="9973389at2759"/>
<evidence type="ECO:0000256" key="7">
    <source>
        <dbReference type="ARBA" id="ARBA00035281"/>
    </source>
</evidence>
<evidence type="ECO:0000256" key="1">
    <source>
        <dbReference type="ARBA" id="ARBA00004173"/>
    </source>
</evidence>
<gene>
    <name evidence="10" type="ORF">PHYPO_G00204470</name>
</gene>
<dbReference type="GO" id="GO:0006412">
    <property type="term" value="P:translation"/>
    <property type="evidence" value="ECO:0007669"/>
    <property type="project" value="InterPro"/>
</dbReference>
<dbReference type="EMBL" id="VFJC01000006">
    <property type="protein sequence ID" value="KAB5576956.1"/>
    <property type="molecule type" value="Genomic_DNA"/>
</dbReference>
<comment type="caution">
    <text evidence="10">The sequence shown here is derived from an EMBL/GenBank/DDBJ whole genome shotgun (WGS) entry which is preliminary data.</text>
</comment>
<evidence type="ECO:0000256" key="8">
    <source>
        <dbReference type="ARBA" id="ARBA00035356"/>
    </source>
</evidence>
<dbReference type="InterPro" id="IPR036919">
    <property type="entry name" value="Ribo_uL30_ferredoxin-like_sf"/>
</dbReference>
<keyword evidence="5" id="KW-0496">Mitochondrion</keyword>
<comment type="similarity">
    <text evidence="2">Belongs to the universal ribosomal protein uL30 family.</text>
</comment>
<dbReference type="GO" id="GO:0005743">
    <property type="term" value="C:mitochondrial inner membrane"/>
    <property type="evidence" value="ECO:0007669"/>
    <property type="project" value="UniProtKB-ARBA"/>
</dbReference>
<dbReference type="FunFam" id="3.30.1390.20:FF:000005">
    <property type="entry name" value="39S ribosomal protein L30, mitochondrial"/>
    <property type="match status" value="1"/>
</dbReference>
<evidence type="ECO:0000313" key="10">
    <source>
        <dbReference type="EMBL" id="KAB5576956.1"/>
    </source>
</evidence>
<dbReference type="SUPFAM" id="SSF55129">
    <property type="entry name" value="Ribosomal protein L30p/L7e"/>
    <property type="match status" value="1"/>
</dbReference>
<evidence type="ECO:0000313" key="11">
    <source>
        <dbReference type="Proteomes" id="UP000327468"/>
    </source>
</evidence>